<feature type="domain" description="ATP-dependent RNA helicase DDX60 PIN-like" evidence="3">
    <location>
        <begin position="47"/>
        <end position="267"/>
    </location>
</feature>
<dbReference type="InterPro" id="IPR052431">
    <property type="entry name" value="SKI2_subfamily_helicases"/>
</dbReference>
<dbReference type="PANTHER" id="PTHR44533">
    <property type="entry name" value="DEAD/H RNA HELICASE, PUTATIVE-RELATED"/>
    <property type="match status" value="1"/>
</dbReference>
<dbReference type="EMBL" id="KE161520">
    <property type="protein sequence ID" value="EPQ04311.1"/>
    <property type="molecule type" value="Genomic_DNA"/>
</dbReference>
<dbReference type="AlphaFoldDB" id="S7MJK5"/>
<evidence type="ECO:0000313" key="5">
    <source>
        <dbReference type="Proteomes" id="UP000052978"/>
    </source>
</evidence>
<keyword evidence="1" id="KW-0378">Hydrolase</keyword>
<dbReference type="GO" id="GO:0051607">
    <property type="term" value="P:defense response to virus"/>
    <property type="evidence" value="ECO:0007669"/>
    <property type="project" value="TreeGrafter"/>
</dbReference>
<dbReference type="Pfam" id="PF23002">
    <property type="entry name" value="PIN-like_DDX60"/>
    <property type="match status" value="1"/>
</dbReference>
<keyword evidence="2 4" id="KW-0347">Helicase</keyword>
<dbReference type="InterPro" id="IPR055124">
    <property type="entry name" value="PIN-like_DDX60"/>
</dbReference>
<dbReference type="GO" id="GO:0016787">
    <property type="term" value="F:hydrolase activity"/>
    <property type="evidence" value="ECO:0007669"/>
    <property type="project" value="UniProtKB-KW"/>
</dbReference>
<dbReference type="GO" id="GO:0003725">
    <property type="term" value="F:double-stranded RNA binding"/>
    <property type="evidence" value="ECO:0007669"/>
    <property type="project" value="TreeGrafter"/>
</dbReference>
<sequence>MKHSAEIHISSVLGTGHSEHNTILAFSSEGLSPTEATAGGLSLEKYRMFLEEISELILSEMPKADYSSIFNDFVESEFFLIDGDSLLVMFICEESLKQGQELHFFYLVERYLVDIISKGGQFAIVFFKDAEYAYFNFPELLSLRTALILHLQHNNTIDVRTQFSGCLSQEWKSFLEESYPYFLIVADEGLNDLQTHLFNFLIIQSWSMKVNAVLSSGQASDVLRLYAYFMLSRPRQQTFFKQNEKKIENAYKALIKQLEGCRVLAFEPIFGNLRWNNMIEEASEIISLLKQLWPEGSDIRRVLCVTSCSLTLRMYHDFLENRKKTTSGQETNIQQRKWCEYFILNNRNIFEFWNLNLIHLCDLSDELLLKNIAFYYENENVQDTSKEKMPSLGFIPMSSEMVDKFVGDILKDLPFLKRDDPIVTSLVKHKAFDELIHWHSHRPLSDDYDRAKSNFNGNPRDPYYLKSLQKFQVFQRFYGNSLESVSPKLIVTQDVKPKKNFSKPKTKKANAFDLAAVEKPSLEARLLSSGCSEAWLLCCGSSGAWLLRCSTEAEKPGLFSLQSSVFSLQSSLLI</sequence>
<reference evidence="4 5" key="1">
    <citation type="journal article" date="2013" name="Nat. Commun.">
        <title>Genome analysis reveals insights into physiology and longevity of the Brandt's bat Myotis brandtii.</title>
        <authorList>
            <person name="Seim I."/>
            <person name="Fang X."/>
            <person name="Xiong Z."/>
            <person name="Lobanov A.V."/>
            <person name="Huang Z."/>
            <person name="Ma S."/>
            <person name="Feng Y."/>
            <person name="Turanov A.A."/>
            <person name="Zhu Y."/>
            <person name="Lenz T.L."/>
            <person name="Gerashchenko M.V."/>
            <person name="Fan D."/>
            <person name="Hee Yim S."/>
            <person name="Yao X."/>
            <person name="Jordan D."/>
            <person name="Xiong Y."/>
            <person name="Ma Y."/>
            <person name="Lyapunov A.N."/>
            <person name="Chen G."/>
            <person name="Kulakova O.I."/>
            <person name="Sun Y."/>
            <person name="Lee S.G."/>
            <person name="Bronson R.T."/>
            <person name="Moskalev A.A."/>
            <person name="Sunyaev S.R."/>
            <person name="Zhang G."/>
            <person name="Krogh A."/>
            <person name="Wang J."/>
            <person name="Gladyshev V.N."/>
        </authorList>
    </citation>
    <scope>NUCLEOTIDE SEQUENCE [LARGE SCALE GENOMIC DNA]</scope>
</reference>
<protein>
    <submittedName>
        <fullName evidence="4">Putative ATP-dependent RNA helicase DDX60</fullName>
    </submittedName>
</protein>
<keyword evidence="2 4" id="KW-0067">ATP-binding</keyword>
<gene>
    <name evidence="4" type="ORF">D623_10024492</name>
</gene>
<keyword evidence="5" id="KW-1185">Reference proteome</keyword>
<proteinExistence type="predicted"/>
<dbReference type="GO" id="GO:0004386">
    <property type="term" value="F:helicase activity"/>
    <property type="evidence" value="ECO:0007669"/>
    <property type="project" value="UniProtKB-KW"/>
</dbReference>
<accession>S7MJK5</accession>
<dbReference type="GO" id="GO:0005737">
    <property type="term" value="C:cytoplasm"/>
    <property type="evidence" value="ECO:0007669"/>
    <property type="project" value="TreeGrafter"/>
</dbReference>
<dbReference type="GO" id="GO:0003727">
    <property type="term" value="F:single-stranded RNA binding"/>
    <property type="evidence" value="ECO:0007669"/>
    <property type="project" value="TreeGrafter"/>
</dbReference>
<evidence type="ECO:0000256" key="1">
    <source>
        <dbReference type="ARBA" id="ARBA00022801"/>
    </source>
</evidence>
<dbReference type="Proteomes" id="UP000052978">
    <property type="component" value="Unassembled WGS sequence"/>
</dbReference>
<evidence type="ECO:0000259" key="3">
    <source>
        <dbReference type="Pfam" id="PF23002"/>
    </source>
</evidence>
<evidence type="ECO:0000256" key="2">
    <source>
        <dbReference type="ARBA" id="ARBA00022806"/>
    </source>
</evidence>
<dbReference type="PANTHER" id="PTHR44533:SF3">
    <property type="entry name" value="ATP-DEPENDENT RNA HELICASE DDX60-RELATED"/>
    <property type="match status" value="1"/>
</dbReference>
<organism evidence="4 5">
    <name type="scientific">Myotis brandtii</name>
    <name type="common">Brandt's bat</name>
    <dbReference type="NCBI Taxonomy" id="109478"/>
    <lineage>
        <taxon>Eukaryota</taxon>
        <taxon>Metazoa</taxon>
        <taxon>Chordata</taxon>
        <taxon>Craniata</taxon>
        <taxon>Vertebrata</taxon>
        <taxon>Euteleostomi</taxon>
        <taxon>Mammalia</taxon>
        <taxon>Eutheria</taxon>
        <taxon>Laurasiatheria</taxon>
        <taxon>Chiroptera</taxon>
        <taxon>Yangochiroptera</taxon>
        <taxon>Vespertilionidae</taxon>
        <taxon>Myotis</taxon>
    </lineage>
</organism>
<name>S7MJK5_MYOBR</name>
<keyword evidence="2 4" id="KW-0547">Nucleotide-binding</keyword>
<evidence type="ECO:0000313" key="4">
    <source>
        <dbReference type="EMBL" id="EPQ04311.1"/>
    </source>
</evidence>